<keyword evidence="2 5" id="KW-0812">Transmembrane</keyword>
<sequence>MEESGLLEKFSIETIKNQILKNAYGNHDTLIARLDPRTLFIWYFFFGIIPWFISDVLVLMGLFFFVAVMTKLANTVPLILFVFCIGIFSQTGFLLLFTLLFGGDLSSIIPLLTLTLKISVVSLAAICAFAGMDPDKLANGLMAIGLPENFVFSVSFAYRILPILMDEYQTILLSYKLRGIRPSSQGIKGKYLNVVYQVKLMMKAFYPLMLNMAKRSRTTVEALEIKGYQASLKNKKVRQMKLRKLTFGRRDVWFLFGSISYFMSVIGIHLFLF</sequence>
<accession>A0A1L8QWT3</accession>
<dbReference type="STRING" id="328396.RU93_GL001147"/>
<dbReference type="AlphaFoldDB" id="A0A1L8QWT3"/>
<evidence type="ECO:0000256" key="4">
    <source>
        <dbReference type="ARBA" id="ARBA00023136"/>
    </source>
</evidence>
<dbReference type="CDD" id="cd16914">
    <property type="entry name" value="EcfT"/>
    <property type="match status" value="1"/>
</dbReference>
<name>A0A1L8QWT3_9ENTE</name>
<proteinExistence type="predicted"/>
<keyword evidence="7" id="KW-1185">Reference proteome</keyword>
<organism evidence="6 7">
    <name type="scientific">Enterococcus aquimarinus</name>
    <dbReference type="NCBI Taxonomy" id="328396"/>
    <lineage>
        <taxon>Bacteria</taxon>
        <taxon>Bacillati</taxon>
        <taxon>Bacillota</taxon>
        <taxon>Bacilli</taxon>
        <taxon>Lactobacillales</taxon>
        <taxon>Enterococcaceae</taxon>
        <taxon>Enterococcus</taxon>
    </lineage>
</organism>
<feature type="transmembrane region" description="Helical" evidence="5">
    <location>
        <begin position="252"/>
        <end position="272"/>
    </location>
</feature>
<evidence type="ECO:0000313" key="7">
    <source>
        <dbReference type="Proteomes" id="UP000182149"/>
    </source>
</evidence>
<dbReference type="Proteomes" id="UP000182149">
    <property type="component" value="Unassembled WGS sequence"/>
</dbReference>
<dbReference type="RefSeq" id="WP_071874081.1">
    <property type="nucleotide sequence ID" value="NZ_JBHSHF010000012.1"/>
</dbReference>
<feature type="transmembrane region" description="Helical" evidence="5">
    <location>
        <begin position="108"/>
        <end position="132"/>
    </location>
</feature>
<keyword evidence="4 5" id="KW-0472">Membrane</keyword>
<gene>
    <name evidence="6" type="ORF">RU93_GL001147</name>
</gene>
<evidence type="ECO:0000256" key="2">
    <source>
        <dbReference type="ARBA" id="ARBA00022692"/>
    </source>
</evidence>
<keyword evidence="3 5" id="KW-1133">Transmembrane helix</keyword>
<dbReference type="Pfam" id="PF02361">
    <property type="entry name" value="CbiQ"/>
    <property type="match status" value="1"/>
</dbReference>
<feature type="transmembrane region" description="Helical" evidence="5">
    <location>
        <begin position="78"/>
        <end position="102"/>
    </location>
</feature>
<evidence type="ECO:0000313" key="6">
    <source>
        <dbReference type="EMBL" id="OJG11914.1"/>
    </source>
</evidence>
<dbReference type="GO" id="GO:0005886">
    <property type="term" value="C:plasma membrane"/>
    <property type="evidence" value="ECO:0007669"/>
    <property type="project" value="TreeGrafter"/>
</dbReference>
<dbReference type="OrthoDB" id="2661848at2"/>
<comment type="subcellular location">
    <subcellularLocation>
        <location evidence="1">Membrane</location>
        <topology evidence="1">Multi-pass membrane protein</topology>
    </subcellularLocation>
</comment>
<dbReference type="InterPro" id="IPR003339">
    <property type="entry name" value="ABC/ECF_trnsptr_transmembrane"/>
</dbReference>
<reference evidence="6 7" key="1">
    <citation type="submission" date="2014-12" db="EMBL/GenBank/DDBJ databases">
        <title>Draft genome sequences of 29 type strains of Enterococci.</title>
        <authorList>
            <person name="Zhong Z."/>
            <person name="Sun Z."/>
            <person name="Liu W."/>
            <person name="Zhang W."/>
            <person name="Zhang H."/>
        </authorList>
    </citation>
    <scope>NUCLEOTIDE SEQUENCE [LARGE SCALE GENOMIC DNA]</scope>
    <source>
        <strain evidence="6 7">DSM 17690</strain>
    </source>
</reference>
<protein>
    <submittedName>
        <fullName evidence="6">Cobalt transport protein</fullName>
    </submittedName>
</protein>
<dbReference type="PANTHER" id="PTHR33514:SF13">
    <property type="entry name" value="PROTEIN ABCI12, CHLOROPLASTIC"/>
    <property type="match status" value="1"/>
</dbReference>
<comment type="caution">
    <text evidence="6">The sequence shown here is derived from an EMBL/GenBank/DDBJ whole genome shotgun (WGS) entry which is preliminary data.</text>
</comment>
<evidence type="ECO:0000256" key="5">
    <source>
        <dbReference type="SAM" id="Phobius"/>
    </source>
</evidence>
<evidence type="ECO:0000256" key="1">
    <source>
        <dbReference type="ARBA" id="ARBA00004141"/>
    </source>
</evidence>
<evidence type="ECO:0000256" key="3">
    <source>
        <dbReference type="ARBA" id="ARBA00022989"/>
    </source>
</evidence>
<dbReference type="EMBL" id="JXKD01000002">
    <property type="protein sequence ID" value="OJG11914.1"/>
    <property type="molecule type" value="Genomic_DNA"/>
</dbReference>
<dbReference type="PANTHER" id="PTHR33514">
    <property type="entry name" value="PROTEIN ABCI12, CHLOROPLASTIC"/>
    <property type="match status" value="1"/>
</dbReference>
<feature type="transmembrane region" description="Helical" evidence="5">
    <location>
        <begin position="40"/>
        <end position="66"/>
    </location>
</feature>